<dbReference type="InterPro" id="IPR036517">
    <property type="entry name" value="FF_domain_sf"/>
</dbReference>
<evidence type="ECO:0000313" key="3">
    <source>
        <dbReference type="EMBL" id="KAK2949483.1"/>
    </source>
</evidence>
<evidence type="ECO:0000259" key="2">
    <source>
        <dbReference type="SMART" id="SM00441"/>
    </source>
</evidence>
<dbReference type="InterPro" id="IPR002713">
    <property type="entry name" value="FF_domain"/>
</dbReference>
<sequence>MSSRQSRMETDRHPRRRSYSRSDNDSIASNDRSPRRSKMPSRGRRKSPSPRRTFPRRDRSRGRDSRRGHRSIPSHSKSPSSSSFRSNSSYSSSRSSISSSPRRKARSQRDRALKSSKTASQIFREIVESCVCLPCTTYEEAMSTYVIIPEQFTQQIDSLSEKEKKNIFDDHARRLTHRSAVHFEDMLDRLRSSIKLHQPWSQAKEHLKDQPEFSEISKDWERARIYNKWTNTLIEEGLWTLDRWMRENKEFQSSLRAKDASMVHLRQLLRKEKSYKRLKHLSNERDSVIYRYVSTINSSLKEEIEQIQQGEHD</sequence>
<organism evidence="3 4">
    <name type="scientific">Blattamonas nauphoetae</name>
    <dbReference type="NCBI Taxonomy" id="2049346"/>
    <lineage>
        <taxon>Eukaryota</taxon>
        <taxon>Metamonada</taxon>
        <taxon>Preaxostyla</taxon>
        <taxon>Oxymonadida</taxon>
        <taxon>Blattamonas</taxon>
    </lineage>
</organism>
<dbReference type="SMART" id="SM00441">
    <property type="entry name" value="FF"/>
    <property type="match status" value="2"/>
</dbReference>
<feature type="compositionally biased region" description="Basic residues" evidence="1">
    <location>
        <begin position="35"/>
        <end position="49"/>
    </location>
</feature>
<feature type="compositionally biased region" description="Basic and acidic residues" evidence="1">
    <location>
        <begin position="1"/>
        <end position="12"/>
    </location>
</feature>
<gene>
    <name evidence="3" type="ORF">BLNAU_15571</name>
</gene>
<feature type="domain" description="FF" evidence="2">
    <location>
        <begin position="116"/>
        <end position="174"/>
    </location>
</feature>
<reference evidence="3 4" key="1">
    <citation type="journal article" date="2022" name="bioRxiv">
        <title>Genomics of Preaxostyla Flagellates Illuminates Evolutionary Transitions and the Path Towards Mitochondrial Loss.</title>
        <authorList>
            <person name="Novak L.V.F."/>
            <person name="Treitli S.C."/>
            <person name="Pyrih J."/>
            <person name="Halakuc P."/>
            <person name="Pipaliya S.V."/>
            <person name="Vacek V."/>
            <person name="Brzon O."/>
            <person name="Soukal P."/>
            <person name="Eme L."/>
            <person name="Dacks J.B."/>
            <person name="Karnkowska A."/>
            <person name="Elias M."/>
            <person name="Hampl V."/>
        </authorList>
    </citation>
    <scope>NUCLEOTIDE SEQUENCE [LARGE SCALE GENOMIC DNA]</scope>
    <source>
        <strain evidence="3">NAU3</strain>
        <tissue evidence="3">Gut</tissue>
    </source>
</reference>
<keyword evidence="4" id="KW-1185">Reference proteome</keyword>
<protein>
    <recommendedName>
        <fullName evidence="2">FF domain-containing protein</fullName>
    </recommendedName>
</protein>
<dbReference type="EMBL" id="JARBJD010000155">
    <property type="protein sequence ID" value="KAK2949483.1"/>
    <property type="molecule type" value="Genomic_DNA"/>
</dbReference>
<dbReference type="SUPFAM" id="SSF81698">
    <property type="entry name" value="FF domain"/>
    <property type="match status" value="1"/>
</dbReference>
<dbReference type="Proteomes" id="UP001281761">
    <property type="component" value="Unassembled WGS sequence"/>
</dbReference>
<evidence type="ECO:0000256" key="1">
    <source>
        <dbReference type="SAM" id="MobiDB-lite"/>
    </source>
</evidence>
<dbReference type="Gene3D" id="1.10.10.440">
    <property type="entry name" value="FF domain"/>
    <property type="match status" value="1"/>
</dbReference>
<comment type="caution">
    <text evidence="3">The sequence shown here is derived from an EMBL/GenBank/DDBJ whole genome shotgun (WGS) entry which is preliminary data.</text>
</comment>
<feature type="compositionally biased region" description="Basic and acidic residues" evidence="1">
    <location>
        <begin position="55"/>
        <end position="65"/>
    </location>
</feature>
<feature type="region of interest" description="Disordered" evidence="1">
    <location>
        <begin position="1"/>
        <end position="118"/>
    </location>
</feature>
<proteinExistence type="predicted"/>
<accession>A0ABQ9XAJ0</accession>
<feature type="domain" description="FF" evidence="2">
    <location>
        <begin position="176"/>
        <end position="232"/>
    </location>
</feature>
<evidence type="ECO:0000313" key="4">
    <source>
        <dbReference type="Proteomes" id="UP001281761"/>
    </source>
</evidence>
<name>A0ABQ9XAJ0_9EUKA</name>
<feature type="compositionally biased region" description="Low complexity" evidence="1">
    <location>
        <begin position="73"/>
        <end position="100"/>
    </location>
</feature>